<comment type="caution">
    <text evidence="2">The sequence shown here is derived from an EMBL/GenBank/DDBJ whole genome shotgun (WGS) entry which is preliminary data.</text>
</comment>
<organism evidence="2 3">
    <name type="scientific">Meloidogyne enterolobii</name>
    <name type="common">Root-knot nematode worm</name>
    <name type="synonym">Meloidogyne mayaguensis</name>
    <dbReference type="NCBI Taxonomy" id="390850"/>
    <lineage>
        <taxon>Eukaryota</taxon>
        <taxon>Metazoa</taxon>
        <taxon>Ecdysozoa</taxon>
        <taxon>Nematoda</taxon>
        <taxon>Chromadorea</taxon>
        <taxon>Rhabditida</taxon>
        <taxon>Tylenchina</taxon>
        <taxon>Tylenchomorpha</taxon>
        <taxon>Tylenchoidea</taxon>
        <taxon>Meloidogynidae</taxon>
        <taxon>Meloidogyninae</taxon>
        <taxon>Meloidogyne</taxon>
    </lineage>
</organism>
<protein>
    <submittedName>
        <fullName evidence="2">Uncharacterized protein</fullName>
    </submittedName>
</protein>
<dbReference type="AlphaFoldDB" id="A0A6V7WRZ5"/>
<feature type="compositionally biased region" description="Low complexity" evidence="1">
    <location>
        <begin position="218"/>
        <end position="228"/>
    </location>
</feature>
<dbReference type="Proteomes" id="UP000580250">
    <property type="component" value="Unassembled WGS sequence"/>
</dbReference>
<dbReference type="EMBL" id="CAJEWN010000769">
    <property type="protein sequence ID" value="CAD2189753.1"/>
    <property type="molecule type" value="Genomic_DNA"/>
</dbReference>
<evidence type="ECO:0000256" key="1">
    <source>
        <dbReference type="SAM" id="MobiDB-lite"/>
    </source>
</evidence>
<name>A0A6V7WRZ5_MELEN</name>
<accession>A0A6V7WRZ5</accession>
<gene>
    <name evidence="2" type="ORF">MENT_LOCUS42494</name>
</gene>
<evidence type="ECO:0000313" key="3">
    <source>
        <dbReference type="Proteomes" id="UP000580250"/>
    </source>
</evidence>
<evidence type="ECO:0000313" key="2">
    <source>
        <dbReference type="EMBL" id="CAD2189753.1"/>
    </source>
</evidence>
<proteinExistence type="predicted"/>
<reference evidence="2 3" key="1">
    <citation type="submission" date="2020-08" db="EMBL/GenBank/DDBJ databases">
        <authorList>
            <person name="Koutsovoulos G."/>
            <person name="Danchin GJ E."/>
        </authorList>
    </citation>
    <scope>NUCLEOTIDE SEQUENCE [LARGE SCALE GENOMIC DNA]</scope>
</reference>
<sequence>MKVRTTKQLEEWSFSTNSDSILSVSRNSNNGRMDAPTNIRGDALTKVKRTRPIRPKTHALLFCVSKLSHQLSKKMQVIKKSDMLNIKVMLGNYTDAYENKDLETIWRILNQDIKKHHVIEYHKAMEGSYHESEYGVGTSDIEKEKAMIRKLEFKKMVVDSETAATRAELLRIKEYSKMADLAMKIHKLKKAGARVPQKLSRVVNDWYVMDEGVDDGNSSVEESSLESVGTEDARPHEITGSSLFI</sequence>
<feature type="region of interest" description="Disordered" evidence="1">
    <location>
        <begin position="214"/>
        <end position="245"/>
    </location>
</feature>